<keyword evidence="9" id="KW-1185">Reference proteome</keyword>
<evidence type="ECO:0000256" key="4">
    <source>
        <dbReference type="ARBA" id="ARBA00022989"/>
    </source>
</evidence>
<proteinExistence type="predicted"/>
<comment type="subcellular location">
    <subcellularLocation>
        <location evidence="1">Cell membrane</location>
        <topology evidence="1">Multi-pass membrane protein</topology>
    </subcellularLocation>
</comment>
<accession>A0A3D8L0W3</accession>
<keyword evidence="5 6" id="KW-0472">Membrane</keyword>
<evidence type="ECO:0000256" key="2">
    <source>
        <dbReference type="ARBA" id="ARBA00022475"/>
    </source>
</evidence>
<keyword evidence="4 6" id="KW-1133">Transmembrane helix</keyword>
<gene>
    <name evidence="8" type="ORF">DXT99_25620</name>
</gene>
<dbReference type="EMBL" id="QRGR01000049">
    <property type="protein sequence ID" value="RDV11050.1"/>
    <property type="molecule type" value="Genomic_DNA"/>
</dbReference>
<protein>
    <recommendedName>
        <fullName evidence="7">Cardiolipin synthase N-terminal domain-containing protein</fullName>
    </recommendedName>
</protein>
<dbReference type="Proteomes" id="UP000256708">
    <property type="component" value="Unassembled WGS sequence"/>
</dbReference>
<dbReference type="GO" id="GO:0005886">
    <property type="term" value="C:plasma membrane"/>
    <property type="evidence" value="ECO:0007669"/>
    <property type="project" value="UniProtKB-SubCell"/>
</dbReference>
<feature type="transmembrane region" description="Helical" evidence="6">
    <location>
        <begin position="45"/>
        <end position="65"/>
    </location>
</feature>
<sequence length="73" mass="8163">MSSLLLFLGGIGIIEIIMLLGLLLIWLYAVVEIVTGTFQNNIDKLVWLLLVLIVPLVGVILYFLIGRRRRLAG</sequence>
<evidence type="ECO:0000259" key="7">
    <source>
        <dbReference type="Pfam" id="PF13396"/>
    </source>
</evidence>
<dbReference type="AlphaFoldDB" id="A0A3D8L0W3"/>
<feature type="domain" description="Cardiolipin synthase N-terminal" evidence="7">
    <location>
        <begin position="25"/>
        <end position="67"/>
    </location>
</feature>
<evidence type="ECO:0000313" key="9">
    <source>
        <dbReference type="Proteomes" id="UP000256708"/>
    </source>
</evidence>
<evidence type="ECO:0000256" key="6">
    <source>
        <dbReference type="SAM" id="Phobius"/>
    </source>
</evidence>
<reference evidence="9" key="1">
    <citation type="submission" date="2018-08" db="EMBL/GenBank/DDBJ databases">
        <authorList>
            <person name="Liu Z.-W."/>
            <person name="Du Z.-J."/>
        </authorList>
    </citation>
    <scope>NUCLEOTIDE SEQUENCE [LARGE SCALE GENOMIC DNA]</scope>
    <source>
        <strain evidence="9">H4X</strain>
    </source>
</reference>
<keyword evidence="3 6" id="KW-0812">Transmembrane</keyword>
<name>A0A3D8L0W3_9BACT</name>
<evidence type="ECO:0000256" key="5">
    <source>
        <dbReference type="ARBA" id="ARBA00023136"/>
    </source>
</evidence>
<evidence type="ECO:0000256" key="1">
    <source>
        <dbReference type="ARBA" id="ARBA00004651"/>
    </source>
</evidence>
<feature type="transmembrane region" description="Helical" evidence="6">
    <location>
        <begin position="5"/>
        <end position="29"/>
    </location>
</feature>
<keyword evidence="2" id="KW-1003">Cell membrane</keyword>
<dbReference type="Pfam" id="PF13396">
    <property type="entry name" value="PLDc_N"/>
    <property type="match status" value="1"/>
</dbReference>
<comment type="caution">
    <text evidence="8">The sequence shown here is derived from an EMBL/GenBank/DDBJ whole genome shotgun (WGS) entry which is preliminary data.</text>
</comment>
<organism evidence="8 9">
    <name type="scientific">Pontibacter diazotrophicus</name>
    <dbReference type="NCBI Taxonomy" id="1400979"/>
    <lineage>
        <taxon>Bacteria</taxon>
        <taxon>Pseudomonadati</taxon>
        <taxon>Bacteroidota</taxon>
        <taxon>Cytophagia</taxon>
        <taxon>Cytophagales</taxon>
        <taxon>Hymenobacteraceae</taxon>
        <taxon>Pontibacter</taxon>
    </lineage>
</organism>
<evidence type="ECO:0000313" key="8">
    <source>
        <dbReference type="EMBL" id="RDV11050.1"/>
    </source>
</evidence>
<evidence type="ECO:0000256" key="3">
    <source>
        <dbReference type="ARBA" id="ARBA00022692"/>
    </source>
</evidence>
<dbReference type="RefSeq" id="WP_115568446.1">
    <property type="nucleotide sequence ID" value="NZ_QRGR01000049.1"/>
</dbReference>
<dbReference type="InterPro" id="IPR027379">
    <property type="entry name" value="CLS_N"/>
</dbReference>